<reference evidence="1 3" key="1">
    <citation type="journal article" date="2011" name="Nature">
        <title>The Medicago genome provides insight into the evolution of rhizobial symbioses.</title>
        <authorList>
            <person name="Young N.D."/>
            <person name="Debelle F."/>
            <person name="Oldroyd G.E."/>
            <person name="Geurts R."/>
            <person name="Cannon S.B."/>
            <person name="Udvardi M.K."/>
            <person name="Benedito V.A."/>
            <person name="Mayer K.F."/>
            <person name="Gouzy J."/>
            <person name="Schoof H."/>
            <person name="Van de Peer Y."/>
            <person name="Proost S."/>
            <person name="Cook D.R."/>
            <person name="Meyers B.C."/>
            <person name="Spannagl M."/>
            <person name="Cheung F."/>
            <person name="De Mita S."/>
            <person name="Krishnakumar V."/>
            <person name="Gundlach H."/>
            <person name="Zhou S."/>
            <person name="Mudge J."/>
            <person name="Bharti A.K."/>
            <person name="Murray J.D."/>
            <person name="Naoumkina M.A."/>
            <person name="Rosen B."/>
            <person name="Silverstein K.A."/>
            <person name="Tang H."/>
            <person name="Rombauts S."/>
            <person name="Zhao P.X."/>
            <person name="Zhou P."/>
            <person name="Barbe V."/>
            <person name="Bardou P."/>
            <person name="Bechner M."/>
            <person name="Bellec A."/>
            <person name="Berger A."/>
            <person name="Berges H."/>
            <person name="Bidwell S."/>
            <person name="Bisseling T."/>
            <person name="Choisne N."/>
            <person name="Couloux A."/>
            <person name="Denny R."/>
            <person name="Deshpande S."/>
            <person name="Dai X."/>
            <person name="Doyle J.J."/>
            <person name="Dudez A.M."/>
            <person name="Farmer A.D."/>
            <person name="Fouteau S."/>
            <person name="Franken C."/>
            <person name="Gibelin C."/>
            <person name="Gish J."/>
            <person name="Goldstein S."/>
            <person name="Gonzalez A.J."/>
            <person name="Green P.J."/>
            <person name="Hallab A."/>
            <person name="Hartog M."/>
            <person name="Hua A."/>
            <person name="Humphray S.J."/>
            <person name="Jeong D.H."/>
            <person name="Jing Y."/>
            <person name="Jocker A."/>
            <person name="Kenton S.M."/>
            <person name="Kim D.J."/>
            <person name="Klee K."/>
            <person name="Lai H."/>
            <person name="Lang C."/>
            <person name="Lin S."/>
            <person name="Macmil S.L."/>
            <person name="Magdelenat G."/>
            <person name="Matthews L."/>
            <person name="McCorrison J."/>
            <person name="Monaghan E.L."/>
            <person name="Mun J.H."/>
            <person name="Najar F.Z."/>
            <person name="Nicholson C."/>
            <person name="Noirot C."/>
            <person name="O'Bleness M."/>
            <person name="Paule C.R."/>
            <person name="Poulain J."/>
            <person name="Prion F."/>
            <person name="Qin B."/>
            <person name="Qu C."/>
            <person name="Retzel E.F."/>
            <person name="Riddle C."/>
            <person name="Sallet E."/>
            <person name="Samain S."/>
            <person name="Samson N."/>
            <person name="Sanders I."/>
            <person name="Saurat O."/>
            <person name="Scarpelli C."/>
            <person name="Schiex T."/>
            <person name="Segurens B."/>
            <person name="Severin A.J."/>
            <person name="Sherrier D.J."/>
            <person name="Shi R."/>
            <person name="Sims S."/>
            <person name="Singer S.R."/>
            <person name="Sinharoy S."/>
            <person name="Sterck L."/>
            <person name="Viollet A."/>
            <person name="Wang B.B."/>
            <person name="Wang K."/>
            <person name="Wang M."/>
            <person name="Wang X."/>
            <person name="Warfsmann J."/>
            <person name="Weissenbach J."/>
            <person name="White D.D."/>
            <person name="White J.D."/>
            <person name="Wiley G.B."/>
            <person name="Wincker P."/>
            <person name="Xing Y."/>
            <person name="Yang L."/>
            <person name="Yao Z."/>
            <person name="Ying F."/>
            <person name="Zhai J."/>
            <person name="Zhou L."/>
            <person name="Zuber A."/>
            <person name="Denarie J."/>
            <person name="Dixon R.A."/>
            <person name="May G.D."/>
            <person name="Schwartz D.C."/>
            <person name="Rogers J."/>
            <person name="Quetier F."/>
            <person name="Town C.D."/>
            <person name="Roe B.A."/>
        </authorList>
    </citation>
    <scope>NUCLEOTIDE SEQUENCE [LARGE SCALE GENOMIC DNA]</scope>
    <source>
        <strain evidence="1">A17</strain>
        <strain evidence="2 3">cv. Jemalong A17</strain>
    </source>
</reference>
<dbReference type="Proteomes" id="UP000002051">
    <property type="component" value="Chromosome 2"/>
</dbReference>
<dbReference type="InterPro" id="IPR027643">
    <property type="entry name" value="Formin-like_plant"/>
</dbReference>
<accession>A0A072VC36</accession>
<dbReference type="EMBL" id="CM001218">
    <property type="protein sequence ID" value="KEH38988.1"/>
    <property type="molecule type" value="Genomic_DNA"/>
</dbReference>
<dbReference type="HOGENOM" id="CLU_2430367_0_0_1"/>
<keyword evidence="3" id="KW-1185">Reference proteome</keyword>
<evidence type="ECO:0000313" key="2">
    <source>
        <dbReference type="EnsemblPlants" id="KEH38988"/>
    </source>
</evidence>
<gene>
    <name evidence="1" type="ordered locus">MTR_2g086990</name>
</gene>
<dbReference type="PANTHER" id="PTHR23213:SF276">
    <property type="entry name" value="FORMIN-LIKE PROTEIN 1"/>
    <property type="match status" value="1"/>
</dbReference>
<dbReference type="STRING" id="3880.A0A072VC36"/>
<sequence length="91" mass="10141">MYNLRLQSLNLKDSSLEDKLFADKALRAEVETLGKVNQEMIEMLFVVNTPNPKPTGTSSRSVLALQNQKDGVLDPKKSQNIALLLRAVNKT</sequence>
<name>A0A072VC36_MEDTR</name>
<dbReference type="InterPro" id="IPR042201">
    <property type="entry name" value="FH2_Formin_sf"/>
</dbReference>
<evidence type="ECO:0000313" key="1">
    <source>
        <dbReference type="EMBL" id="KEH38988.1"/>
    </source>
</evidence>
<reference evidence="1 3" key="2">
    <citation type="journal article" date="2014" name="BMC Genomics">
        <title>An improved genome release (version Mt4.0) for the model legume Medicago truncatula.</title>
        <authorList>
            <person name="Tang H."/>
            <person name="Krishnakumar V."/>
            <person name="Bidwell S."/>
            <person name="Rosen B."/>
            <person name="Chan A."/>
            <person name="Zhou S."/>
            <person name="Gentzbittel L."/>
            <person name="Childs K.L."/>
            <person name="Yandell M."/>
            <person name="Gundlach H."/>
            <person name="Mayer K.F."/>
            <person name="Schwartz D.C."/>
            <person name="Town C.D."/>
        </authorList>
    </citation>
    <scope>GENOME REANNOTATION</scope>
    <source>
        <strain evidence="1">A17</strain>
        <strain evidence="2 3">cv. Jemalong A17</strain>
    </source>
</reference>
<organism evidence="1 3">
    <name type="scientific">Medicago truncatula</name>
    <name type="common">Barrel medic</name>
    <name type="synonym">Medicago tribuloides</name>
    <dbReference type="NCBI Taxonomy" id="3880"/>
    <lineage>
        <taxon>Eukaryota</taxon>
        <taxon>Viridiplantae</taxon>
        <taxon>Streptophyta</taxon>
        <taxon>Embryophyta</taxon>
        <taxon>Tracheophyta</taxon>
        <taxon>Spermatophyta</taxon>
        <taxon>Magnoliopsida</taxon>
        <taxon>eudicotyledons</taxon>
        <taxon>Gunneridae</taxon>
        <taxon>Pentapetalae</taxon>
        <taxon>rosids</taxon>
        <taxon>fabids</taxon>
        <taxon>Fabales</taxon>
        <taxon>Fabaceae</taxon>
        <taxon>Papilionoideae</taxon>
        <taxon>50 kb inversion clade</taxon>
        <taxon>NPAAA clade</taxon>
        <taxon>Hologalegina</taxon>
        <taxon>IRL clade</taxon>
        <taxon>Trifolieae</taxon>
        <taxon>Medicago</taxon>
    </lineage>
</organism>
<dbReference type="GO" id="GO:0045010">
    <property type="term" value="P:actin nucleation"/>
    <property type="evidence" value="ECO:0007669"/>
    <property type="project" value="InterPro"/>
</dbReference>
<dbReference type="PANTHER" id="PTHR23213">
    <property type="entry name" value="FORMIN-RELATED"/>
    <property type="match status" value="1"/>
</dbReference>
<dbReference type="Gene3D" id="1.20.58.2220">
    <property type="entry name" value="Formin, FH2 domain"/>
    <property type="match status" value="1"/>
</dbReference>
<dbReference type="EnsemblPlants" id="KEH38988">
    <property type="protein sequence ID" value="KEH38988"/>
    <property type="gene ID" value="MTR_2g086990"/>
</dbReference>
<proteinExistence type="predicted"/>
<protein>
    <submittedName>
        <fullName evidence="1">Formin-like 2 domain protein</fullName>
    </submittedName>
</protein>
<dbReference type="GO" id="GO:0051015">
    <property type="term" value="F:actin filament binding"/>
    <property type="evidence" value="ECO:0007669"/>
    <property type="project" value="InterPro"/>
</dbReference>
<reference evidence="2" key="3">
    <citation type="submission" date="2015-04" db="UniProtKB">
        <authorList>
            <consortium name="EnsemblPlants"/>
        </authorList>
    </citation>
    <scope>IDENTIFICATION</scope>
    <source>
        <strain evidence="2">cv. Jemalong A17</strain>
    </source>
</reference>
<dbReference type="AlphaFoldDB" id="A0A072VC36"/>
<evidence type="ECO:0000313" key="3">
    <source>
        <dbReference type="Proteomes" id="UP000002051"/>
    </source>
</evidence>